<accession>A0A670KBK7</accession>
<evidence type="ECO:0000313" key="12">
    <source>
        <dbReference type="Proteomes" id="UP000472272"/>
    </source>
</evidence>
<dbReference type="AlphaFoldDB" id="A0A670KBK7"/>
<reference evidence="11 12" key="1">
    <citation type="journal article" date="2019" name="Proc. Natl. Acad. Sci. U.S.A.">
        <title>Regulatory changes in pterin and carotenoid genes underlie balanced color polymorphisms in the wall lizard.</title>
        <authorList>
            <person name="Andrade P."/>
            <person name="Pinho C."/>
            <person name="Perez I de Lanuza G."/>
            <person name="Afonso S."/>
            <person name="Brejcha J."/>
            <person name="Rubin C.J."/>
            <person name="Wallerman O."/>
            <person name="Pereira P."/>
            <person name="Sabatino S.J."/>
            <person name="Bellati A."/>
            <person name="Pellitteri-Rosa D."/>
            <person name="Bosakova Z."/>
            <person name="Bunikis I."/>
            <person name="Carretero M.A."/>
            <person name="Feiner N."/>
            <person name="Marsik P."/>
            <person name="Pauperio F."/>
            <person name="Salvi D."/>
            <person name="Soler L."/>
            <person name="While G.M."/>
            <person name="Uller T."/>
            <person name="Font E."/>
            <person name="Andersson L."/>
            <person name="Carneiro M."/>
        </authorList>
    </citation>
    <scope>NUCLEOTIDE SEQUENCE</scope>
</reference>
<evidence type="ECO:0000256" key="4">
    <source>
        <dbReference type="ARBA" id="ARBA00022525"/>
    </source>
</evidence>
<evidence type="ECO:0000256" key="3">
    <source>
        <dbReference type="ARBA" id="ARBA00022514"/>
    </source>
</evidence>
<dbReference type="GO" id="GO:0005125">
    <property type="term" value="F:cytokine activity"/>
    <property type="evidence" value="ECO:0007669"/>
    <property type="project" value="UniProtKB-KW"/>
</dbReference>
<organism evidence="11 12">
    <name type="scientific">Podarcis muralis</name>
    <name type="common">Wall lizard</name>
    <name type="synonym">Lacerta muralis</name>
    <dbReference type="NCBI Taxonomy" id="64176"/>
    <lineage>
        <taxon>Eukaryota</taxon>
        <taxon>Metazoa</taxon>
        <taxon>Chordata</taxon>
        <taxon>Craniata</taxon>
        <taxon>Vertebrata</taxon>
        <taxon>Euteleostomi</taxon>
        <taxon>Lepidosauria</taxon>
        <taxon>Squamata</taxon>
        <taxon>Bifurcata</taxon>
        <taxon>Unidentata</taxon>
        <taxon>Episquamata</taxon>
        <taxon>Laterata</taxon>
        <taxon>Lacertibaenia</taxon>
        <taxon>Lacertidae</taxon>
        <taxon>Podarcis</taxon>
    </lineage>
</organism>
<protein>
    <submittedName>
        <fullName evidence="11">Uncharacterized protein</fullName>
    </submittedName>
</protein>
<evidence type="ECO:0000256" key="5">
    <source>
        <dbReference type="ARBA" id="ARBA00022729"/>
    </source>
</evidence>
<dbReference type="Gene3D" id="1.20.1250.10">
    <property type="match status" value="1"/>
</dbReference>
<dbReference type="InterPro" id="IPR009079">
    <property type="entry name" value="4_helix_cytokine-like_core"/>
</dbReference>
<evidence type="ECO:0000256" key="7">
    <source>
        <dbReference type="ARBA" id="ARBA00023157"/>
    </source>
</evidence>
<dbReference type="Ensembl" id="ENSPMRT00000035016.1">
    <property type="protein sequence ID" value="ENSPMRP00000033004.1"/>
    <property type="gene ID" value="ENSPMRG00000021394.1"/>
</dbReference>
<dbReference type="GeneTree" id="ENSGT00990000211106"/>
<evidence type="ECO:0000313" key="11">
    <source>
        <dbReference type="Ensembl" id="ENSPMRP00000033004.1"/>
    </source>
</evidence>
<evidence type="ECO:0000256" key="10">
    <source>
        <dbReference type="SAM" id="SignalP"/>
    </source>
</evidence>
<comment type="subcellular location">
    <subcellularLocation>
        <location evidence="1">Secreted</location>
    </subcellularLocation>
</comment>
<keyword evidence="7" id="KW-1015">Disulfide bond</keyword>
<dbReference type="GO" id="GO:0005126">
    <property type="term" value="F:cytokine receptor binding"/>
    <property type="evidence" value="ECO:0007669"/>
    <property type="project" value="InterPro"/>
</dbReference>
<evidence type="ECO:0000256" key="6">
    <source>
        <dbReference type="ARBA" id="ARBA00023118"/>
    </source>
</evidence>
<evidence type="ECO:0000256" key="2">
    <source>
        <dbReference type="ARBA" id="ARBA00011033"/>
    </source>
</evidence>
<evidence type="ECO:0000256" key="1">
    <source>
        <dbReference type="ARBA" id="ARBA00004613"/>
    </source>
</evidence>
<feature type="region of interest" description="Disordered" evidence="9">
    <location>
        <begin position="45"/>
        <end position="75"/>
    </location>
</feature>
<keyword evidence="4" id="KW-0964">Secreted</keyword>
<sequence>MATMGLQQVGILILLASGVVTLNCDEIVKHQKGELRKTKELLEAMSGGPASPPECPITGMPDFGSPIRSTSRPSKEDARMAIGLIFKETLRVFQLNFTQANWNTTVTELFQMELHQQSQWWERCSVAHTGREARLQDPRVKLNLMIYFRKLQTFLRDKQYSLCAWEAVRKTISGTCILGHLTI</sequence>
<keyword evidence="12" id="KW-1185">Reference proteome</keyword>
<evidence type="ECO:0000256" key="9">
    <source>
        <dbReference type="SAM" id="MobiDB-lite"/>
    </source>
</evidence>
<reference evidence="11" key="3">
    <citation type="submission" date="2025-09" db="UniProtKB">
        <authorList>
            <consortium name="Ensembl"/>
        </authorList>
    </citation>
    <scope>IDENTIFICATION</scope>
</reference>
<dbReference type="PANTHER" id="PTHR11691:SF73">
    <property type="entry name" value="INTERFERON BETA"/>
    <property type="match status" value="1"/>
</dbReference>
<dbReference type="PRINTS" id="PR00266">
    <property type="entry name" value="INTERFERONAB"/>
</dbReference>
<dbReference type="Proteomes" id="UP000472272">
    <property type="component" value="Chromosome 17"/>
</dbReference>
<dbReference type="GO" id="GO:0005615">
    <property type="term" value="C:extracellular space"/>
    <property type="evidence" value="ECO:0007669"/>
    <property type="project" value="UniProtKB-KW"/>
</dbReference>
<keyword evidence="3 8" id="KW-0202">Cytokine</keyword>
<feature type="chain" id="PRO_5025408459" evidence="10">
    <location>
        <begin position="22"/>
        <end position="183"/>
    </location>
</feature>
<reference evidence="11" key="2">
    <citation type="submission" date="2025-08" db="UniProtKB">
        <authorList>
            <consortium name="Ensembl"/>
        </authorList>
    </citation>
    <scope>IDENTIFICATION</scope>
</reference>
<dbReference type="GO" id="GO:0051607">
    <property type="term" value="P:defense response to virus"/>
    <property type="evidence" value="ECO:0007669"/>
    <property type="project" value="UniProtKB-KW"/>
</dbReference>
<name>A0A670KBK7_PODMU</name>
<evidence type="ECO:0000256" key="8">
    <source>
        <dbReference type="RuleBase" id="RU000436"/>
    </source>
</evidence>
<proteinExistence type="inferred from homology"/>
<dbReference type="PANTHER" id="PTHR11691">
    <property type="entry name" value="TYPE I INTERFERON"/>
    <property type="match status" value="1"/>
</dbReference>
<dbReference type="SUPFAM" id="SSF47266">
    <property type="entry name" value="4-helical cytokines"/>
    <property type="match status" value="1"/>
</dbReference>
<dbReference type="GO" id="GO:0006955">
    <property type="term" value="P:immune response"/>
    <property type="evidence" value="ECO:0007669"/>
    <property type="project" value="UniProtKB-ARBA"/>
</dbReference>
<dbReference type="OMA" id="QANWNTT"/>
<dbReference type="InterPro" id="IPR000471">
    <property type="entry name" value="Interferon_alpha/beta/delta"/>
</dbReference>
<dbReference type="Pfam" id="PF00143">
    <property type="entry name" value="Interferon"/>
    <property type="match status" value="1"/>
</dbReference>
<dbReference type="SMART" id="SM00076">
    <property type="entry name" value="IFabd"/>
    <property type="match status" value="1"/>
</dbReference>
<feature type="signal peptide" evidence="10">
    <location>
        <begin position="1"/>
        <end position="21"/>
    </location>
</feature>
<keyword evidence="5 10" id="KW-0732">Signal</keyword>
<keyword evidence="6 8" id="KW-0051">Antiviral defense</keyword>
<comment type="similarity">
    <text evidence="2 8">Belongs to the alpha/beta interferon family.</text>
</comment>